<dbReference type="GO" id="GO:0005856">
    <property type="term" value="C:cytoskeleton"/>
    <property type="evidence" value="ECO:0007669"/>
    <property type="project" value="TreeGrafter"/>
</dbReference>
<dbReference type="SMART" id="SM00248">
    <property type="entry name" value="ANK"/>
    <property type="match status" value="4"/>
</dbReference>
<dbReference type="PANTHER" id="PTHR24168">
    <property type="entry name" value="KN MOTIF AND ANKYRIN REPEAT DOMAIN-CONTAINING"/>
    <property type="match status" value="1"/>
</dbReference>
<sequence length="1003" mass="107549">MEKTDAAGQPPLPNGDGEQPRSLPYSLETPYGFHLDLDFLKYVDDIEKGNTIRRVHIHCKAKQPKFSTLPRNFSLPENGSHGYAASAGPGWPAATYRAQRKASLGAEETSRAALPGEEPSYRRKALLAETRRHAELLHCEDELRGRPQLLRASSLPAALPPGQAPAGDGCTPCPLRPSDNGSCPESTFRPMPRSPDGIASLPSPMLSPGAELALQQHEWPGKGGLVRDVHKERAQPLWQGQHSAVQLQVVVESRAEEGDASDATNGSTLVSASPGTLQLADESTNHGKAGGSVSEIAVNVVKEGEVRCARAQEEEEQGGDAGEPSGIAALKQHIAVLEEQLDRKKEELEQIRAVLKQQDHKIKEKEKSIQLLASSKAQLEEQLCRENTREDTVSSMRRGSMLQYSDAAVNTELSYVNGSKQVHDKGINVNIPLSTKSIGCGIRRADNGNLLAAELSAQGWADVGTSGGGDGHFAKLSETKAGLEPGLHAPGFTELKINEQLSDDNQNQRNSCDTQSLTAHAVAAESYRTKRTGSSAGKNEAGFGEDKTEDGMGEEGLPDPKDFPAVDPIGQYVKKIQELLQEQWMCLEHGYPELASAIKQPASKLSSIQNQLVNSLNSLLSAYSSQRPADKENSNTHYQQLETSPTTSLKSIMKKKGYGSHAGGNGTKKNLQFVGVNGGYETTSSEDTSCEDSPSDGDAESDTERGAGGLEPTQEQGGGGSEGASFGTSVQETREDDDLQEPGAEAAPCTQHKADRCKPSEDFLAACQLLSQHLSEIRTTSDQHLRHVLSTVCQEWFRVSSRKSSSPEVVRAYLQALGSIQPQLLEAVVNMADRNGNTALHYSVSHSNFTIAKLLLDTGVCHLDLPNQAGYTAVMLTPLAAAETDEDMAVVMRLLKEGDVNVRAAQGGQTALMLGVSHEREAMVRALLACQADINLQDEQGSTALMVACRQGSTNMVRLLLAQPGCQLALTDKDGDTALAIAQRSAHEDIAALLHSAQHGPSD</sequence>
<feature type="region of interest" description="Disordered" evidence="11">
    <location>
        <begin position="523"/>
        <end position="563"/>
    </location>
</feature>
<evidence type="ECO:0000256" key="9">
    <source>
        <dbReference type="PROSITE-ProRule" id="PRU00023"/>
    </source>
</evidence>
<dbReference type="AlphaFoldDB" id="A0A8C3LW43"/>
<reference evidence="12" key="2">
    <citation type="submission" date="2025-09" db="UniProtKB">
        <authorList>
            <consortium name="Ensembl"/>
        </authorList>
    </citation>
    <scope>IDENTIFICATION</scope>
</reference>
<dbReference type="InterPro" id="IPR021939">
    <property type="entry name" value="KN_motif"/>
</dbReference>
<feature type="region of interest" description="Disordered" evidence="11">
    <location>
        <begin position="625"/>
        <end position="752"/>
    </location>
</feature>
<feature type="compositionally biased region" description="Polar residues" evidence="11">
    <location>
        <begin position="635"/>
        <end position="650"/>
    </location>
</feature>
<keyword evidence="2" id="KW-0963">Cytoplasm</keyword>
<feature type="region of interest" description="Disordered" evidence="11">
    <location>
        <begin position="1"/>
        <end position="25"/>
    </location>
</feature>
<dbReference type="SUPFAM" id="SSF48403">
    <property type="entry name" value="Ankyrin repeat"/>
    <property type="match status" value="1"/>
</dbReference>
<dbReference type="GO" id="GO:0030837">
    <property type="term" value="P:negative regulation of actin filament polymerization"/>
    <property type="evidence" value="ECO:0007669"/>
    <property type="project" value="InterPro"/>
</dbReference>
<dbReference type="Ensembl" id="ENSCPIT00010019371.1">
    <property type="protein sequence ID" value="ENSCPIP00010016264.1"/>
    <property type="gene ID" value="ENSCPIG00010012975.1"/>
</dbReference>
<comment type="function">
    <text evidence="6">May be involved in the control of cytoskeleton formation by regulating actin polymerization.</text>
</comment>
<dbReference type="InterPro" id="IPR002110">
    <property type="entry name" value="Ankyrin_rpt"/>
</dbReference>
<dbReference type="Pfam" id="PF13637">
    <property type="entry name" value="Ank_4"/>
    <property type="match status" value="1"/>
</dbReference>
<keyword evidence="4 9" id="KW-0040">ANK repeat</keyword>
<dbReference type="FunFam" id="1.25.40.20:FF:000135">
    <property type="entry name" value="KN motif and ankyrin repeat domains 4"/>
    <property type="match status" value="1"/>
</dbReference>
<comment type="subcellular location">
    <subcellularLocation>
        <location evidence="1">Cytoplasm</location>
    </subcellularLocation>
</comment>
<keyword evidence="3" id="KW-0677">Repeat</keyword>
<dbReference type="PROSITE" id="PS50088">
    <property type="entry name" value="ANK_REPEAT"/>
    <property type="match status" value="3"/>
</dbReference>
<dbReference type="Proteomes" id="UP000694543">
    <property type="component" value="Unplaced"/>
</dbReference>
<dbReference type="Gene3D" id="1.25.40.20">
    <property type="entry name" value="Ankyrin repeat-containing domain"/>
    <property type="match status" value="1"/>
</dbReference>
<keyword evidence="13" id="KW-1185">Reference proteome</keyword>
<protein>
    <recommendedName>
        <fullName evidence="7">KN motif and ankyrin repeat domain-containing protein 4</fullName>
    </recommendedName>
    <alternativeName>
        <fullName evidence="8">Ankyrin repeat domain-containing protein 38</fullName>
    </alternativeName>
</protein>
<evidence type="ECO:0000256" key="7">
    <source>
        <dbReference type="ARBA" id="ARBA00069254"/>
    </source>
</evidence>
<reference evidence="12" key="1">
    <citation type="submission" date="2025-08" db="UniProtKB">
        <authorList>
            <consortium name="Ensembl"/>
        </authorList>
    </citation>
    <scope>IDENTIFICATION</scope>
</reference>
<evidence type="ECO:0000256" key="6">
    <source>
        <dbReference type="ARBA" id="ARBA00059781"/>
    </source>
</evidence>
<feature type="coiled-coil region" evidence="10">
    <location>
        <begin position="327"/>
        <end position="382"/>
    </location>
</feature>
<evidence type="ECO:0000313" key="12">
    <source>
        <dbReference type="Ensembl" id="ENSCPIP00010016264.1"/>
    </source>
</evidence>
<evidence type="ECO:0000256" key="11">
    <source>
        <dbReference type="SAM" id="MobiDB-lite"/>
    </source>
</evidence>
<feature type="repeat" description="ANK" evidence="9">
    <location>
        <begin position="835"/>
        <end position="860"/>
    </location>
</feature>
<evidence type="ECO:0000256" key="2">
    <source>
        <dbReference type="ARBA" id="ARBA00022490"/>
    </source>
</evidence>
<evidence type="ECO:0000256" key="1">
    <source>
        <dbReference type="ARBA" id="ARBA00004496"/>
    </source>
</evidence>
<feature type="repeat" description="ANK" evidence="9">
    <location>
        <begin position="940"/>
        <end position="961"/>
    </location>
</feature>
<evidence type="ECO:0000256" key="3">
    <source>
        <dbReference type="ARBA" id="ARBA00022737"/>
    </source>
</evidence>
<organism evidence="12 13">
    <name type="scientific">Chrysolophus pictus</name>
    <name type="common">Golden pheasant</name>
    <name type="synonym">Phasianus pictus</name>
    <dbReference type="NCBI Taxonomy" id="9089"/>
    <lineage>
        <taxon>Eukaryota</taxon>
        <taxon>Metazoa</taxon>
        <taxon>Chordata</taxon>
        <taxon>Craniata</taxon>
        <taxon>Vertebrata</taxon>
        <taxon>Euteleostomi</taxon>
        <taxon>Archelosauria</taxon>
        <taxon>Archosauria</taxon>
        <taxon>Dinosauria</taxon>
        <taxon>Saurischia</taxon>
        <taxon>Theropoda</taxon>
        <taxon>Coelurosauria</taxon>
        <taxon>Aves</taxon>
        <taxon>Neognathae</taxon>
        <taxon>Galloanserae</taxon>
        <taxon>Galliformes</taxon>
        <taxon>Phasianidae</taxon>
        <taxon>Phasianinae</taxon>
        <taxon>Chrysolophus</taxon>
    </lineage>
</organism>
<feature type="repeat" description="ANK" evidence="9">
    <location>
        <begin position="907"/>
        <end position="939"/>
    </location>
</feature>
<keyword evidence="5 10" id="KW-0175">Coiled coil</keyword>
<evidence type="ECO:0000313" key="13">
    <source>
        <dbReference type="Proteomes" id="UP000694543"/>
    </source>
</evidence>
<dbReference type="PANTHER" id="PTHR24168:SF24">
    <property type="entry name" value="KN MOTIF AND ANKYRIN REPEAT DOMAIN-CONTAINING PROTEIN 4"/>
    <property type="match status" value="1"/>
</dbReference>
<feature type="compositionally biased region" description="Acidic residues" evidence="11">
    <location>
        <begin position="688"/>
        <end position="701"/>
    </location>
</feature>
<evidence type="ECO:0000256" key="10">
    <source>
        <dbReference type="SAM" id="Coils"/>
    </source>
</evidence>
<evidence type="ECO:0000256" key="5">
    <source>
        <dbReference type="ARBA" id="ARBA00023054"/>
    </source>
</evidence>
<dbReference type="PROSITE" id="PS50297">
    <property type="entry name" value="ANK_REP_REGION"/>
    <property type="match status" value="2"/>
</dbReference>
<dbReference type="Pfam" id="PF12796">
    <property type="entry name" value="Ank_2"/>
    <property type="match status" value="1"/>
</dbReference>
<dbReference type="InterPro" id="IPR047184">
    <property type="entry name" value="KANK1-4"/>
</dbReference>
<proteinExistence type="predicted"/>
<dbReference type="GO" id="GO:0005737">
    <property type="term" value="C:cytoplasm"/>
    <property type="evidence" value="ECO:0007669"/>
    <property type="project" value="UniProtKB-SubCell"/>
</dbReference>
<accession>A0A8C3LW43</accession>
<name>A0A8C3LW43_CHRPC</name>
<dbReference type="InterPro" id="IPR036770">
    <property type="entry name" value="Ankyrin_rpt-contain_sf"/>
</dbReference>
<dbReference type="Pfam" id="PF12075">
    <property type="entry name" value="KN_motif"/>
    <property type="match status" value="1"/>
</dbReference>
<evidence type="ECO:0000256" key="4">
    <source>
        <dbReference type="ARBA" id="ARBA00023043"/>
    </source>
</evidence>
<evidence type="ECO:0000256" key="8">
    <source>
        <dbReference type="ARBA" id="ARBA00078857"/>
    </source>
</evidence>